<dbReference type="PROSITE" id="PS51257">
    <property type="entry name" value="PROKAR_LIPOPROTEIN"/>
    <property type="match status" value="1"/>
</dbReference>
<evidence type="ECO:0000313" key="2">
    <source>
        <dbReference type="EMBL" id="MFD0946649.1"/>
    </source>
</evidence>
<protein>
    <recommendedName>
        <fullName evidence="4">Lipoprotein</fullName>
    </recommendedName>
</protein>
<evidence type="ECO:0000313" key="3">
    <source>
        <dbReference type="Proteomes" id="UP001596977"/>
    </source>
</evidence>
<gene>
    <name evidence="2" type="ORF">ACFQ1E_09890</name>
</gene>
<feature type="chain" id="PRO_5046322170" description="Lipoprotein" evidence="1">
    <location>
        <begin position="21"/>
        <end position="140"/>
    </location>
</feature>
<sequence length="140" mass="14867">MRAALLFSLMMPLLGGCGGAACGGALIETAPDPGGTTAAFRSIRDCGATTGYSTQVAVGREFDGHERAAPVFIADSDHGVADEEGGAVRVALRWDGARRLTVFYARHARVFRAEPEAEGVTIRYVERDFGAPPRRRASAR</sequence>
<dbReference type="EMBL" id="JBHTJG010000004">
    <property type="protein sequence ID" value="MFD0946649.1"/>
    <property type="molecule type" value="Genomic_DNA"/>
</dbReference>
<keyword evidence="1" id="KW-0732">Signal</keyword>
<evidence type="ECO:0000256" key="1">
    <source>
        <dbReference type="SAM" id="SignalP"/>
    </source>
</evidence>
<name>A0ABW3H5X7_9SPHN</name>
<keyword evidence="3" id="KW-1185">Reference proteome</keyword>
<accession>A0ABW3H5X7</accession>
<organism evidence="2 3">
    <name type="scientific">Sphingomonas canadensis</name>
    <dbReference type="NCBI Taxonomy" id="1219257"/>
    <lineage>
        <taxon>Bacteria</taxon>
        <taxon>Pseudomonadati</taxon>
        <taxon>Pseudomonadota</taxon>
        <taxon>Alphaproteobacteria</taxon>
        <taxon>Sphingomonadales</taxon>
        <taxon>Sphingomonadaceae</taxon>
        <taxon>Sphingomonas</taxon>
    </lineage>
</organism>
<reference evidence="3" key="1">
    <citation type="journal article" date="2019" name="Int. J. Syst. Evol. Microbiol.">
        <title>The Global Catalogue of Microorganisms (GCM) 10K type strain sequencing project: providing services to taxonomists for standard genome sequencing and annotation.</title>
        <authorList>
            <consortium name="The Broad Institute Genomics Platform"/>
            <consortium name="The Broad Institute Genome Sequencing Center for Infectious Disease"/>
            <person name="Wu L."/>
            <person name="Ma J."/>
        </authorList>
    </citation>
    <scope>NUCLEOTIDE SEQUENCE [LARGE SCALE GENOMIC DNA]</scope>
    <source>
        <strain evidence="3">CCUG 62982</strain>
    </source>
</reference>
<dbReference type="RefSeq" id="WP_264944280.1">
    <property type="nucleotide sequence ID" value="NZ_JAPDRA010000004.1"/>
</dbReference>
<evidence type="ECO:0008006" key="4">
    <source>
        <dbReference type="Google" id="ProtNLM"/>
    </source>
</evidence>
<feature type="signal peptide" evidence="1">
    <location>
        <begin position="1"/>
        <end position="20"/>
    </location>
</feature>
<proteinExistence type="predicted"/>
<dbReference type="Proteomes" id="UP001596977">
    <property type="component" value="Unassembled WGS sequence"/>
</dbReference>
<comment type="caution">
    <text evidence="2">The sequence shown here is derived from an EMBL/GenBank/DDBJ whole genome shotgun (WGS) entry which is preliminary data.</text>
</comment>